<evidence type="ECO:0000313" key="1">
    <source>
        <dbReference type="EMBL" id="KAF5827841.1"/>
    </source>
</evidence>
<evidence type="ECO:0000313" key="2">
    <source>
        <dbReference type="Proteomes" id="UP000815325"/>
    </source>
</evidence>
<comment type="caution">
    <text evidence="1">The sequence shown here is derived from an EMBL/GenBank/DDBJ whole genome shotgun (WGS) entry which is preliminary data.</text>
</comment>
<proteinExistence type="predicted"/>
<accession>A0ABQ7FZQ5</accession>
<name>A0ABQ7FZQ5_DUNSA</name>
<reference evidence="1" key="1">
    <citation type="submission" date="2017-08" db="EMBL/GenBank/DDBJ databases">
        <authorList>
            <person name="Polle J.E."/>
            <person name="Barry K."/>
            <person name="Cushman J."/>
            <person name="Schmutz J."/>
            <person name="Tran D."/>
            <person name="Hathwaick L.T."/>
            <person name="Yim W.C."/>
            <person name="Jenkins J."/>
            <person name="Mckie-Krisberg Z.M."/>
            <person name="Prochnik S."/>
            <person name="Lindquist E."/>
            <person name="Dockter R.B."/>
            <person name="Adam C."/>
            <person name="Molina H."/>
            <person name="Bunkerborg J."/>
            <person name="Jin E."/>
            <person name="Buchheim M."/>
            <person name="Magnuson J."/>
        </authorList>
    </citation>
    <scope>NUCLEOTIDE SEQUENCE</scope>
    <source>
        <strain evidence="1">CCAP 19/18</strain>
    </source>
</reference>
<organism evidence="1 2">
    <name type="scientific">Dunaliella salina</name>
    <name type="common">Green alga</name>
    <name type="synonym">Protococcus salinus</name>
    <dbReference type="NCBI Taxonomy" id="3046"/>
    <lineage>
        <taxon>Eukaryota</taxon>
        <taxon>Viridiplantae</taxon>
        <taxon>Chlorophyta</taxon>
        <taxon>core chlorophytes</taxon>
        <taxon>Chlorophyceae</taxon>
        <taxon>CS clade</taxon>
        <taxon>Chlamydomonadales</taxon>
        <taxon>Dunaliellaceae</taxon>
        <taxon>Dunaliella</taxon>
    </lineage>
</organism>
<gene>
    <name evidence="1" type="ORF">DUNSADRAFT_18631</name>
</gene>
<protein>
    <recommendedName>
        <fullName evidence="3">Encoded protein</fullName>
    </recommendedName>
</protein>
<evidence type="ECO:0008006" key="3">
    <source>
        <dbReference type="Google" id="ProtNLM"/>
    </source>
</evidence>
<dbReference type="EMBL" id="MU070414">
    <property type="protein sequence ID" value="KAF5827841.1"/>
    <property type="molecule type" value="Genomic_DNA"/>
</dbReference>
<keyword evidence="2" id="KW-1185">Reference proteome</keyword>
<sequence length="122" mass="13802">MHVKNDHGHSSLALFILTDKLFQATHVKRLLSSKPRTSSMTFVFKAMHVKKWNLTLELLPVSGQGRASKATKQTRICESLCHNFLHFLLPLTSSQPNSATLKHVQLSSPAASYRVHKRKKQD</sequence>
<dbReference type="Proteomes" id="UP000815325">
    <property type="component" value="Unassembled WGS sequence"/>
</dbReference>